<dbReference type="CDD" id="cd10440">
    <property type="entry name" value="GIY-YIG_COG3680"/>
    <property type="match status" value="1"/>
</dbReference>
<dbReference type="PROSITE" id="PS50164">
    <property type="entry name" value="GIY_YIG"/>
    <property type="match status" value="1"/>
</dbReference>
<reference evidence="2" key="1">
    <citation type="journal article" date="2021" name="Proc. Natl. Acad. Sci. U.S.A.">
        <title>A Catalog of Tens of Thousands of Viruses from Human Metagenomes Reveals Hidden Associations with Chronic Diseases.</title>
        <authorList>
            <person name="Tisza M.J."/>
            <person name="Buck C.B."/>
        </authorList>
    </citation>
    <scope>NUCLEOTIDE SEQUENCE</scope>
    <source>
        <strain evidence="2">Ctiwu7</strain>
    </source>
</reference>
<evidence type="ECO:0000313" key="2">
    <source>
        <dbReference type="EMBL" id="DAE16556.1"/>
    </source>
</evidence>
<sequence length="206" mass="24044">MKKDDLKDIADADRIEAFVWTYIIEPDALKVAHKLKLRLRKKEPAEGYYVYLLIDSRDKKIFYVGKGKGKRMHAHVVETTHGRIANSVKSDKINEILAAGAEVLERVIFTTKRESVAFTVERFLIDRLKEHGLTNIVRGVVTNNQARVRELEHRLKHMKSRDEWIYGRHPAYVVDFAITSFGSLENLYDWMVTQHMELLEAYRNES</sequence>
<feature type="domain" description="GIY-YIG" evidence="1">
    <location>
        <begin position="46"/>
        <end position="136"/>
    </location>
</feature>
<evidence type="ECO:0000259" key="1">
    <source>
        <dbReference type="PROSITE" id="PS50164"/>
    </source>
</evidence>
<dbReference type="InterPro" id="IPR000305">
    <property type="entry name" value="GIY-YIG_endonuc"/>
</dbReference>
<dbReference type="EMBL" id="BK015627">
    <property type="protein sequence ID" value="DAE16556.1"/>
    <property type="molecule type" value="Genomic_DNA"/>
</dbReference>
<organism evidence="2">
    <name type="scientific">Podoviridae sp. ctiwu7</name>
    <dbReference type="NCBI Taxonomy" id="2825269"/>
    <lineage>
        <taxon>Viruses</taxon>
        <taxon>Duplodnaviria</taxon>
        <taxon>Heunggongvirae</taxon>
        <taxon>Uroviricota</taxon>
        <taxon>Caudoviricetes</taxon>
    </lineage>
</organism>
<dbReference type="Pfam" id="PF22945">
    <property type="entry name" value="LEM-3_GIY-YIG"/>
    <property type="match status" value="1"/>
</dbReference>
<accession>A0A8S5QDE3</accession>
<protein>
    <submittedName>
        <fullName evidence="2">GIY-YIG nuclease superfamily protein</fullName>
    </submittedName>
</protein>
<proteinExistence type="predicted"/>
<name>A0A8S5QDE3_9CAUD</name>